<feature type="domain" description="HTH araC/xylS-type" evidence="4">
    <location>
        <begin position="248"/>
        <end position="346"/>
    </location>
</feature>
<dbReference type="RefSeq" id="WP_310051506.1">
    <property type="nucleotide sequence ID" value="NZ_JAVDVW010000001.1"/>
</dbReference>
<dbReference type="PROSITE" id="PS01124">
    <property type="entry name" value="HTH_ARAC_FAMILY_2"/>
    <property type="match status" value="1"/>
</dbReference>
<dbReference type="InterPro" id="IPR018060">
    <property type="entry name" value="HTH_AraC"/>
</dbReference>
<dbReference type="InterPro" id="IPR009057">
    <property type="entry name" value="Homeodomain-like_sf"/>
</dbReference>
<keyword evidence="1" id="KW-0805">Transcription regulation</keyword>
<gene>
    <name evidence="5" type="ORF">J2X04_000394</name>
</gene>
<sequence length="367" mass="41713">MRPPRRARRQFRRHKRRFRRFSRRWSRSTGNSTNTSRISVDVALQQTSPVPSMRIASDHQEPDMPDTFVTAHDARMPAPYRAGIAAMPLRLATVARSERARAPAPMFSLWLQLRGTAQVTAAEGSFVLRAGQWIALERGSMPEVQSDERGLTIALMLTPDVMHGALDSTDRGLLAGRGEVPLHERRVALRLWRQCASLPNDAGAAAVMRGLKPLLKHWQGAQDHFADMIERCPGRSFHRKTRIFSRIQKARLYLEGNPQRMLRIEDLMELTRFSSWWLSKTFHAVYQETLQKASMRLRMQRARDLLLNSQLSITELAEACGFHDPCSFARQFKAWHGETASTWRSRQQLAVAALARDPDVPVAASAC</sequence>
<name>A0ABU1VKQ0_9GAMM</name>
<keyword evidence="2" id="KW-0238">DNA-binding</keyword>
<dbReference type="PANTHER" id="PTHR46796:SF7">
    <property type="entry name" value="ARAC FAMILY TRANSCRIPTIONAL REGULATOR"/>
    <property type="match status" value="1"/>
</dbReference>
<evidence type="ECO:0000256" key="3">
    <source>
        <dbReference type="ARBA" id="ARBA00023163"/>
    </source>
</evidence>
<dbReference type="SUPFAM" id="SSF46689">
    <property type="entry name" value="Homeodomain-like"/>
    <property type="match status" value="1"/>
</dbReference>
<dbReference type="SMART" id="SM00342">
    <property type="entry name" value="HTH_ARAC"/>
    <property type="match status" value="1"/>
</dbReference>
<proteinExistence type="predicted"/>
<dbReference type="Pfam" id="PF12833">
    <property type="entry name" value="HTH_18"/>
    <property type="match status" value="1"/>
</dbReference>
<organism evidence="5 6">
    <name type="scientific">Agrilutibacter niabensis</name>
    <dbReference type="NCBI Taxonomy" id="380628"/>
    <lineage>
        <taxon>Bacteria</taxon>
        <taxon>Pseudomonadati</taxon>
        <taxon>Pseudomonadota</taxon>
        <taxon>Gammaproteobacteria</taxon>
        <taxon>Lysobacterales</taxon>
        <taxon>Lysobacteraceae</taxon>
        <taxon>Agrilutibacter</taxon>
    </lineage>
</organism>
<dbReference type="PANTHER" id="PTHR46796">
    <property type="entry name" value="HTH-TYPE TRANSCRIPTIONAL ACTIVATOR RHAS-RELATED"/>
    <property type="match status" value="1"/>
</dbReference>
<comment type="caution">
    <text evidence="5">The sequence shown here is derived from an EMBL/GenBank/DDBJ whole genome shotgun (WGS) entry which is preliminary data.</text>
</comment>
<dbReference type="EMBL" id="JAVDVW010000001">
    <property type="protein sequence ID" value="MDR7098047.1"/>
    <property type="molecule type" value="Genomic_DNA"/>
</dbReference>
<evidence type="ECO:0000259" key="4">
    <source>
        <dbReference type="PROSITE" id="PS01124"/>
    </source>
</evidence>
<dbReference type="Gene3D" id="1.10.10.60">
    <property type="entry name" value="Homeodomain-like"/>
    <property type="match status" value="2"/>
</dbReference>
<protein>
    <submittedName>
        <fullName evidence="5">AraC family transcriptional regulator</fullName>
    </submittedName>
</protein>
<keyword evidence="6" id="KW-1185">Reference proteome</keyword>
<dbReference type="InterPro" id="IPR018062">
    <property type="entry name" value="HTH_AraC-typ_CS"/>
</dbReference>
<keyword evidence="3" id="KW-0804">Transcription</keyword>
<dbReference type="Proteomes" id="UP001267878">
    <property type="component" value="Unassembled WGS sequence"/>
</dbReference>
<evidence type="ECO:0000313" key="6">
    <source>
        <dbReference type="Proteomes" id="UP001267878"/>
    </source>
</evidence>
<evidence type="ECO:0000256" key="2">
    <source>
        <dbReference type="ARBA" id="ARBA00023125"/>
    </source>
</evidence>
<evidence type="ECO:0000313" key="5">
    <source>
        <dbReference type="EMBL" id="MDR7098047.1"/>
    </source>
</evidence>
<dbReference type="PROSITE" id="PS00041">
    <property type="entry name" value="HTH_ARAC_FAMILY_1"/>
    <property type="match status" value="1"/>
</dbReference>
<accession>A0ABU1VKQ0</accession>
<evidence type="ECO:0000256" key="1">
    <source>
        <dbReference type="ARBA" id="ARBA00023015"/>
    </source>
</evidence>
<dbReference type="InterPro" id="IPR050204">
    <property type="entry name" value="AraC_XylS_family_regulators"/>
</dbReference>
<reference evidence="5 6" key="1">
    <citation type="submission" date="2023-07" db="EMBL/GenBank/DDBJ databases">
        <title>Sorghum-associated microbial communities from plants grown in Nebraska, USA.</title>
        <authorList>
            <person name="Schachtman D."/>
        </authorList>
    </citation>
    <scope>NUCLEOTIDE SEQUENCE [LARGE SCALE GENOMIC DNA]</scope>
    <source>
        <strain evidence="5 6">BE187</strain>
    </source>
</reference>